<gene>
    <name evidence="1" type="ORF">PAERUG_P19_London_7_VIM_2_05_10_05831</name>
</gene>
<organism evidence="1 2">
    <name type="scientific">Pseudomonas aeruginosa</name>
    <dbReference type="NCBI Taxonomy" id="287"/>
    <lineage>
        <taxon>Bacteria</taxon>
        <taxon>Pseudomonadati</taxon>
        <taxon>Pseudomonadota</taxon>
        <taxon>Gammaproteobacteria</taxon>
        <taxon>Pseudomonadales</taxon>
        <taxon>Pseudomonadaceae</taxon>
        <taxon>Pseudomonas</taxon>
    </lineage>
</organism>
<dbReference type="AlphaFoldDB" id="A0A9P1RBF1"/>
<accession>A0A9P1RBF1</accession>
<sequence length="50" mass="5235">MSANDYTTASNLPLARIAGPKARALACAFILQHMPARLRVDALAAIARAA</sequence>
<proteinExistence type="predicted"/>
<reference evidence="2" key="1">
    <citation type="submission" date="2015-06" db="EMBL/GenBank/DDBJ databases">
        <authorList>
            <person name="Radhakrishnan Rajesh"/>
            <person name="Underwood Anthony"/>
            <person name="Al-Shahib Ali"/>
        </authorList>
    </citation>
    <scope>NUCLEOTIDE SEQUENCE [LARGE SCALE GENOMIC DNA]</scope>
    <source>
        <strain evidence="2">P19_London_7_VIM_2_05_10</strain>
    </source>
</reference>
<comment type="caution">
    <text evidence="1">The sequence shown here is derived from an EMBL/GenBank/DDBJ whole genome shotgun (WGS) entry which is preliminary data.</text>
</comment>
<evidence type="ECO:0000313" key="1">
    <source>
        <dbReference type="EMBL" id="CRP86958.1"/>
    </source>
</evidence>
<evidence type="ECO:0000313" key="2">
    <source>
        <dbReference type="Proteomes" id="UP000045039"/>
    </source>
</evidence>
<protein>
    <submittedName>
        <fullName evidence="1">Uncharacterized protein</fullName>
    </submittedName>
</protein>
<dbReference type="RefSeq" id="WP_153576437.1">
    <property type="nucleotide sequence ID" value="NZ_CVVU01000248.1"/>
</dbReference>
<dbReference type="Proteomes" id="UP000045039">
    <property type="component" value="Unassembled WGS sequence"/>
</dbReference>
<dbReference type="EMBL" id="CVVU01000248">
    <property type="protein sequence ID" value="CRP86958.1"/>
    <property type="molecule type" value="Genomic_DNA"/>
</dbReference>
<name>A0A9P1RBF1_PSEAI</name>